<dbReference type="SUPFAM" id="SSF48371">
    <property type="entry name" value="ARM repeat"/>
    <property type="match status" value="1"/>
</dbReference>
<dbReference type="InterPro" id="IPR011989">
    <property type="entry name" value="ARM-like"/>
</dbReference>
<dbReference type="GO" id="GO:0009055">
    <property type="term" value="F:electron transfer activity"/>
    <property type="evidence" value="ECO:0007669"/>
    <property type="project" value="InterPro"/>
</dbReference>
<evidence type="ECO:0000256" key="3">
    <source>
        <dbReference type="ARBA" id="ARBA00023004"/>
    </source>
</evidence>
<dbReference type="InterPro" id="IPR036909">
    <property type="entry name" value="Cyt_c-like_dom_sf"/>
</dbReference>
<proteinExistence type="predicted"/>
<organism evidence="6 7">
    <name type="scientific">Dyadobacter helix</name>
    <dbReference type="NCBI Taxonomy" id="2822344"/>
    <lineage>
        <taxon>Bacteria</taxon>
        <taxon>Pseudomonadati</taxon>
        <taxon>Bacteroidota</taxon>
        <taxon>Cytophagia</taxon>
        <taxon>Cytophagales</taxon>
        <taxon>Spirosomataceae</taxon>
        <taxon>Dyadobacter</taxon>
    </lineage>
</organism>
<dbReference type="RefSeq" id="WP_229252640.1">
    <property type="nucleotide sequence ID" value="NZ_CAJRAF010000001.1"/>
</dbReference>
<dbReference type="InterPro" id="IPR016024">
    <property type="entry name" value="ARM-type_fold"/>
</dbReference>
<dbReference type="Gene3D" id="1.10.760.10">
    <property type="entry name" value="Cytochrome c-like domain"/>
    <property type="match status" value="1"/>
</dbReference>
<dbReference type="PANTHER" id="PTHR33546:SF1">
    <property type="entry name" value="LARGE, MULTIFUNCTIONAL SECRETED PROTEIN"/>
    <property type="match status" value="1"/>
</dbReference>
<comment type="caution">
    <text evidence="6">The sequence shown here is derived from an EMBL/GenBank/DDBJ whole genome shotgun (WGS) entry which is preliminary data.</text>
</comment>
<dbReference type="SUPFAM" id="SSF46626">
    <property type="entry name" value="Cytochrome c"/>
    <property type="match status" value="1"/>
</dbReference>
<dbReference type="AlphaFoldDB" id="A0A916N2Z0"/>
<dbReference type="Pfam" id="PF00034">
    <property type="entry name" value="Cytochrom_C"/>
    <property type="match status" value="1"/>
</dbReference>
<feature type="domain" description="Cytochrome c" evidence="5">
    <location>
        <begin position="601"/>
        <end position="693"/>
    </location>
</feature>
<evidence type="ECO:0000256" key="4">
    <source>
        <dbReference type="PROSITE-ProRule" id="PRU00433"/>
    </source>
</evidence>
<sequence>MKTTVFRSPEKKAVNLYPSAAYLSPEETIHSITLPEGYHLELVASEPMISEPVAMVWDANGRLFVAEMRTYMQDIEATGENLPTSRISLLEDTNGDGKMDKSSVFIDSLVLPRMMLPLNDRLIVAETYTGNLYSYRDTNADGKADEKILVYKDDQRDNRNLEHQESGLIWNIDNWIYVSNGPIRYRFENGQLRSDTLPDHSRGQWGLTYDNYGRLFYSAAGSENPVFGFQQNPAYGELEFYRDQWEKGFEKVWPAIATPDVEGGAKRLRGDSTLNHFTGACGQSIYRGNRLPADLVGDYIIPEPVGRLIRRARVTNQNGKRVLKNAYEGETEFLTSTDMNFRPVNTATGPDGCLYIVDMYRGIIQEGTWTGPKSYLRPQILSKKLDKNIGRGRIYRLVHDDYKPDRILPLLKATDSQLVSYLSHANGWVRDNAQVLLISRNAANVIPDLRRLAEGRTSFLSGVFSGKKEADHLGRLHALWTLEGLGYVEKDFLKKVLQDEHPQLRKAAIRILEPYVKKGDTEVQNWLETLKDDPDYDVRIQITQSLRFVNNDKSRELLAHIINQSPGNEMLTATVRQTLGVLEMVKPLAVYTKGFSAADSTLITRGSVIFKELCSTCHGADGKGIQLGESGMAAPPLSGSARVRGEKDILINIVMYGLMGPVDGKTYPGMMPEMKSNNDEWLASVTSYIRTNLDNSASVVSTADVTRIRKTVPDRWAWTLKELGLEK</sequence>
<dbReference type="GO" id="GO:0046872">
    <property type="term" value="F:metal ion binding"/>
    <property type="evidence" value="ECO:0007669"/>
    <property type="project" value="UniProtKB-KW"/>
</dbReference>
<keyword evidence="3 4" id="KW-0408">Iron</keyword>
<dbReference type="InterPro" id="IPR009056">
    <property type="entry name" value="Cyt_c-like_dom"/>
</dbReference>
<dbReference type="Pfam" id="PF13646">
    <property type="entry name" value="HEAT_2"/>
    <property type="match status" value="1"/>
</dbReference>
<protein>
    <recommendedName>
        <fullName evidence="5">Cytochrome c domain-containing protein</fullName>
    </recommendedName>
</protein>
<name>A0A916N2Z0_9BACT</name>
<gene>
    <name evidence="6" type="ORF">DYBT9275_00952</name>
</gene>
<evidence type="ECO:0000256" key="1">
    <source>
        <dbReference type="ARBA" id="ARBA00022617"/>
    </source>
</evidence>
<dbReference type="InterPro" id="IPR011041">
    <property type="entry name" value="Quinoprot_gluc/sorb_DH_b-prop"/>
</dbReference>
<dbReference type="Pfam" id="PF23500">
    <property type="entry name" value="DUF7133"/>
    <property type="match status" value="1"/>
</dbReference>
<dbReference type="InterPro" id="IPR011042">
    <property type="entry name" value="6-blade_b-propeller_TolB-like"/>
</dbReference>
<evidence type="ECO:0000256" key="2">
    <source>
        <dbReference type="ARBA" id="ARBA00022723"/>
    </source>
</evidence>
<keyword evidence="7" id="KW-1185">Reference proteome</keyword>
<dbReference type="EMBL" id="CAJRAF010000001">
    <property type="protein sequence ID" value="CAG4992388.1"/>
    <property type="molecule type" value="Genomic_DNA"/>
</dbReference>
<dbReference type="GO" id="GO:0020037">
    <property type="term" value="F:heme binding"/>
    <property type="evidence" value="ECO:0007669"/>
    <property type="project" value="InterPro"/>
</dbReference>
<dbReference type="PROSITE" id="PS51007">
    <property type="entry name" value="CYTC"/>
    <property type="match status" value="1"/>
</dbReference>
<keyword evidence="2 4" id="KW-0479">Metal-binding</keyword>
<dbReference type="Gene3D" id="2.120.10.30">
    <property type="entry name" value="TolB, C-terminal domain"/>
    <property type="match status" value="2"/>
</dbReference>
<evidence type="ECO:0000259" key="5">
    <source>
        <dbReference type="PROSITE" id="PS51007"/>
    </source>
</evidence>
<dbReference type="InterPro" id="IPR055557">
    <property type="entry name" value="DUF7133"/>
</dbReference>
<keyword evidence="1 4" id="KW-0349">Heme</keyword>
<accession>A0A916N2Z0</accession>
<dbReference type="Proteomes" id="UP000680038">
    <property type="component" value="Unassembled WGS sequence"/>
</dbReference>
<dbReference type="PANTHER" id="PTHR33546">
    <property type="entry name" value="LARGE, MULTIFUNCTIONAL SECRETED PROTEIN-RELATED"/>
    <property type="match status" value="1"/>
</dbReference>
<dbReference type="SUPFAM" id="SSF50952">
    <property type="entry name" value="Soluble quinoprotein glucose dehydrogenase"/>
    <property type="match status" value="1"/>
</dbReference>
<evidence type="ECO:0000313" key="7">
    <source>
        <dbReference type="Proteomes" id="UP000680038"/>
    </source>
</evidence>
<evidence type="ECO:0000313" key="6">
    <source>
        <dbReference type="EMBL" id="CAG4992388.1"/>
    </source>
</evidence>
<reference evidence="6" key="1">
    <citation type="submission" date="2021-04" db="EMBL/GenBank/DDBJ databases">
        <authorList>
            <person name="Rodrigo-Torres L."/>
            <person name="Arahal R. D."/>
            <person name="Lucena T."/>
        </authorList>
    </citation>
    <scope>NUCLEOTIDE SEQUENCE</scope>
    <source>
        <strain evidence="6">CECT 9275</strain>
    </source>
</reference>
<dbReference type="Gene3D" id="1.25.10.10">
    <property type="entry name" value="Leucine-rich Repeat Variant"/>
    <property type="match status" value="1"/>
</dbReference>